<evidence type="ECO:0000256" key="2">
    <source>
        <dbReference type="ARBA" id="ARBA00022490"/>
    </source>
</evidence>
<dbReference type="PANTHER" id="PTHR22999:SF23">
    <property type="entry name" value="SORTING NEXIN-16"/>
    <property type="match status" value="1"/>
</dbReference>
<evidence type="ECO:0000313" key="5">
    <source>
        <dbReference type="EMBL" id="KAK3357435.1"/>
    </source>
</evidence>
<gene>
    <name evidence="5" type="ORF">B0T25DRAFT_158173</name>
</gene>
<dbReference type="InterPro" id="IPR051837">
    <property type="entry name" value="SortingNexin/PXDomain-PKLike"/>
</dbReference>
<evidence type="ECO:0000256" key="3">
    <source>
        <dbReference type="SAM" id="MobiDB-lite"/>
    </source>
</evidence>
<keyword evidence="2" id="KW-0963">Cytoplasm</keyword>
<feature type="compositionally biased region" description="Gly residues" evidence="3">
    <location>
        <begin position="37"/>
        <end position="65"/>
    </location>
</feature>
<organism evidence="5 6">
    <name type="scientific">Lasiosphaeria hispida</name>
    <dbReference type="NCBI Taxonomy" id="260671"/>
    <lineage>
        <taxon>Eukaryota</taxon>
        <taxon>Fungi</taxon>
        <taxon>Dikarya</taxon>
        <taxon>Ascomycota</taxon>
        <taxon>Pezizomycotina</taxon>
        <taxon>Sordariomycetes</taxon>
        <taxon>Sordariomycetidae</taxon>
        <taxon>Sordariales</taxon>
        <taxon>Lasiosphaeriaceae</taxon>
        <taxon>Lasiosphaeria</taxon>
    </lineage>
</organism>
<dbReference type="GO" id="GO:0045022">
    <property type="term" value="P:early endosome to late endosome transport"/>
    <property type="evidence" value="ECO:0007669"/>
    <property type="project" value="TreeGrafter"/>
</dbReference>
<feature type="region of interest" description="Disordered" evidence="3">
    <location>
        <begin position="1"/>
        <end position="78"/>
    </location>
</feature>
<accession>A0AAJ0HM48</accession>
<dbReference type="GO" id="GO:0035091">
    <property type="term" value="F:phosphatidylinositol binding"/>
    <property type="evidence" value="ECO:0007669"/>
    <property type="project" value="TreeGrafter"/>
</dbReference>
<comment type="caution">
    <text evidence="5">The sequence shown here is derived from an EMBL/GenBank/DDBJ whole genome shotgun (WGS) entry which is preliminary data.</text>
</comment>
<dbReference type="InterPro" id="IPR003114">
    <property type="entry name" value="Phox_assoc"/>
</dbReference>
<reference evidence="5" key="1">
    <citation type="journal article" date="2023" name="Mol. Phylogenet. Evol.">
        <title>Genome-scale phylogeny and comparative genomics of the fungal order Sordariales.</title>
        <authorList>
            <person name="Hensen N."/>
            <person name="Bonometti L."/>
            <person name="Westerberg I."/>
            <person name="Brannstrom I.O."/>
            <person name="Guillou S."/>
            <person name="Cros-Aarteil S."/>
            <person name="Calhoun S."/>
            <person name="Haridas S."/>
            <person name="Kuo A."/>
            <person name="Mondo S."/>
            <person name="Pangilinan J."/>
            <person name="Riley R."/>
            <person name="LaButti K."/>
            <person name="Andreopoulos B."/>
            <person name="Lipzen A."/>
            <person name="Chen C."/>
            <person name="Yan M."/>
            <person name="Daum C."/>
            <person name="Ng V."/>
            <person name="Clum A."/>
            <person name="Steindorff A."/>
            <person name="Ohm R.A."/>
            <person name="Martin F."/>
            <person name="Silar P."/>
            <person name="Natvig D.O."/>
            <person name="Lalanne C."/>
            <person name="Gautier V."/>
            <person name="Ament-Velasquez S.L."/>
            <person name="Kruys A."/>
            <person name="Hutchinson M.I."/>
            <person name="Powell A.J."/>
            <person name="Barry K."/>
            <person name="Miller A.N."/>
            <person name="Grigoriev I.V."/>
            <person name="Debuchy R."/>
            <person name="Gladieux P."/>
            <person name="Hiltunen Thoren M."/>
            <person name="Johannesson H."/>
        </authorList>
    </citation>
    <scope>NUCLEOTIDE SEQUENCE</scope>
    <source>
        <strain evidence="5">CBS 955.72</strain>
    </source>
</reference>
<protein>
    <submittedName>
        <fullName evidence="5">PXA domain-containing protein</fullName>
    </submittedName>
</protein>
<dbReference type="SMART" id="SM00313">
    <property type="entry name" value="PXA"/>
    <property type="match status" value="1"/>
</dbReference>
<sequence length="455" mass="48937">MTTTSAEGPARAPTPRPKGPPKAPPSDNPRSSQPSPGGKGGESGAGVGAGAGARAGAGVGVGAGRRGARTGPPDPLSDKATAFLVRRTLCPQHLEKGKSTPVSIDELLPPLTSRNDVDLQLYALIAIILREFVQNWYNKITPDEAFVAEIVQTIAHITRALEQRLRKVDLESLLFDELPDLLDKHITAYRAAHDPVVHHPLQANPQEIYHSLHPLPALTPIPCLGNAASIAEQAENEVAYRQLLVHGVLAVLLPTEDLENECLTALVGQIFSELIIGNAVANKLSEPWLIYEVLCIASRVLLQRRAAGNEGAPGKLSSKGSSDARSVFSVQALFWTILQWCFLATSFIRTIFTILIASRSVPPRSSRSSLNHDDVTDQKVGFAEHSPLGDSSETGEAGPEPLKTPVLAFRCWAAISNLIEMDVRMPWLRGTLSLLQWIAMAGPGRIADVDGKLDR</sequence>
<dbReference type="GO" id="GO:0005770">
    <property type="term" value="C:late endosome"/>
    <property type="evidence" value="ECO:0007669"/>
    <property type="project" value="TreeGrafter"/>
</dbReference>
<keyword evidence="6" id="KW-1185">Reference proteome</keyword>
<proteinExistence type="predicted"/>
<feature type="domain" description="PXA" evidence="4">
    <location>
        <begin position="114"/>
        <end position="301"/>
    </location>
</feature>
<reference evidence="5" key="2">
    <citation type="submission" date="2023-06" db="EMBL/GenBank/DDBJ databases">
        <authorList>
            <consortium name="Lawrence Berkeley National Laboratory"/>
            <person name="Haridas S."/>
            <person name="Hensen N."/>
            <person name="Bonometti L."/>
            <person name="Westerberg I."/>
            <person name="Brannstrom I.O."/>
            <person name="Guillou S."/>
            <person name="Cros-Aarteil S."/>
            <person name="Calhoun S."/>
            <person name="Kuo A."/>
            <person name="Mondo S."/>
            <person name="Pangilinan J."/>
            <person name="Riley R."/>
            <person name="Labutti K."/>
            <person name="Andreopoulos B."/>
            <person name="Lipzen A."/>
            <person name="Chen C."/>
            <person name="Yanf M."/>
            <person name="Daum C."/>
            <person name="Ng V."/>
            <person name="Clum A."/>
            <person name="Steindorff A."/>
            <person name="Ohm R."/>
            <person name="Martin F."/>
            <person name="Silar P."/>
            <person name="Natvig D."/>
            <person name="Lalanne C."/>
            <person name="Gautier V."/>
            <person name="Ament-Velasquez S.L."/>
            <person name="Kruys A."/>
            <person name="Hutchinson M.I."/>
            <person name="Powell A.J."/>
            <person name="Barry K."/>
            <person name="Miller A.N."/>
            <person name="Grigoriev I.V."/>
            <person name="Debuchy R."/>
            <person name="Gladieux P."/>
            <person name="Thoren M.H."/>
            <person name="Johannesson H."/>
        </authorList>
    </citation>
    <scope>NUCLEOTIDE SEQUENCE</scope>
    <source>
        <strain evidence="5">CBS 955.72</strain>
    </source>
</reference>
<feature type="compositionally biased region" description="Pro residues" evidence="3">
    <location>
        <begin position="12"/>
        <end position="27"/>
    </location>
</feature>
<dbReference type="Pfam" id="PF02194">
    <property type="entry name" value="PXA"/>
    <property type="match status" value="1"/>
</dbReference>
<evidence type="ECO:0000259" key="4">
    <source>
        <dbReference type="PROSITE" id="PS51207"/>
    </source>
</evidence>
<dbReference type="PROSITE" id="PS51207">
    <property type="entry name" value="PXA"/>
    <property type="match status" value="1"/>
</dbReference>
<dbReference type="PANTHER" id="PTHR22999">
    <property type="entry name" value="PX SERINE/THREONINE KINASE PXK"/>
    <property type="match status" value="1"/>
</dbReference>
<dbReference type="AlphaFoldDB" id="A0AAJ0HM48"/>
<dbReference type="GO" id="GO:0005769">
    <property type="term" value="C:early endosome"/>
    <property type="evidence" value="ECO:0007669"/>
    <property type="project" value="TreeGrafter"/>
</dbReference>
<dbReference type="EMBL" id="JAUIQD010000003">
    <property type="protein sequence ID" value="KAK3357435.1"/>
    <property type="molecule type" value="Genomic_DNA"/>
</dbReference>
<dbReference type="Proteomes" id="UP001275084">
    <property type="component" value="Unassembled WGS sequence"/>
</dbReference>
<evidence type="ECO:0000256" key="1">
    <source>
        <dbReference type="ARBA" id="ARBA00004496"/>
    </source>
</evidence>
<name>A0AAJ0HM48_9PEZI</name>
<comment type="subcellular location">
    <subcellularLocation>
        <location evidence="1">Cytoplasm</location>
    </subcellularLocation>
</comment>
<evidence type="ECO:0000313" key="6">
    <source>
        <dbReference type="Proteomes" id="UP001275084"/>
    </source>
</evidence>